<proteinExistence type="predicted"/>
<evidence type="ECO:0000313" key="1">
    <source>
        <dbReference type="EMBL" id="EJW76321.1"/>
    </source>
</evidence>
<dbReference type="EMBL" id="ADBV01009240">
    <property type="protein sequence ID" value="EJW76321.1"/>
    <property type="molecule type" value="Genomic_DNA"/>
</dbReference>
<sequence>MVHLMRMASGFSCGKMSEIKEEELPSEAVIEAWVEKKMVVGGRNRKEEKGRIGMYEVGK</sequence>
<organism evidence="1 2">
    <name type="scientific">Wuchereria bancrofti</name>
    <dbReference type="NCBI Taxonomy" id="6293"/>
    <lineage>
        <taxon>Eukaryota</taxon>
        <taxon>Metazoa</taxon>
        <taxon>Ecdysozoa</taxon>
        <taxon>Nematoda</taxon>
        <taxon>Chromadorea</taxon>
        <taxon>Rhabditida</taxon>
        <taxon>Spirurina</taxon>
        <taxon>Spiruromorpha</taxon>
        <taxon>Filarioidea</taxon>
        <taxon>Onchocercidae</taxon>
        <taxon>Wuchereria</taxon>
    </lineage>
</organism>
<protein>
    <submittedName>
        <fullName evidence="1">Uncharacterized protein</fullName>
    </submittedName>
</protein>
<feature type="non-terminal residue" evidence="1">
    <location>
        <position position="59"/>
    </location>
</feature>
<comment type="caution">
    <text evidence="1">The sequence shown here is derived from an EMBL/GenBank/DDBJ whole genome shotgun (WGS) entry which is preliminary data.</text>
</comment>
<name>J9E262_WUCBA</name>
<gene>
    <name evidence="1" type="ORF">WUBG_12770</name>
</gene>
<dbReference type="Proteomes" id="UP000004810">
    <property type="component" value="Unassembled WGS sequence"/>
</dbReference>
<accession>J9E262</accession>
<dbReference type="AlphaFoldDB" id="J9E262"/>
<reference evidence="2" key="1">
    <citation type="submission" date="2012-08" db="EMBL/GenBank/DDBJ databases">
        <title>The Genome Sequence of Wuchereria bancrofti.</title>
        <authorList>
            <person name="Nutman T.B."/>
            <person name="Fink D.L."/>
            <person name="Russ C."/>
            <person name="Young S."/>
            <person name="Zeng Q."/>
            <person name="Koehrsen M."/>
            <person name="Alvarado L."/>
            <person name="Berlin A."/>
            <person name="Chapman S.B."/>
            <person name="Chen Z."/>
            <person name="Freedman E."/>
            <person name="Gellesch M."/>
            <person name="Goldberg J."/>
            <person name="Griggs A."/>
            <person name="Gujja S."/>
            <person name="Heilman E.R."/>
            <person name="Heiman D."/>
            <person name="Hepburn T."/>
            <person name="Howarth C."/>
            <person name="Jen D."/>
            <person name="Larson L."/>
            <person name="Lewis B."/>
            <person name="Mehta T."/>
            <person name="Park D."/>
            <person name="Pearson M."/>
            <person name="Roberts A."/>
            <person name="Saif S."/>
            <person name="Shea T."/>
            <person name="Shenoy N."/>
            <person name="Sisk P."/>
            <person name="Stolte C."/>
            <person name="Sykes S."/>
            <person name="Walk T."/>
            <person name="White J."/>
            <person name="Yandava C."/>
            <person name="Haas B."/>
            <person name="Henn M.R."/>
            <person name="Nusbaum C."/>
            <person name="Birren B."/>
        </authorList>
    </citation>
    <scope>NUCLEOTIDE SEQUENCE [LARGE SCALE GENOMIC DNA]</scope>
    <source>
        <strain evidence="2">NA</strain>
    </source>
</reference>
<evidence type="ECO:0000313" key="2">
    <source>
        <dbReference type="Proteomes" id="UP000004810"/>
    </source>
</evidence>